<dbReference type="AlphaFoldDB" id="A0A5D2MSN8"/>
<accession>A0A5D2MSN8</accession>
<dbReference type="Proteomes" id="UP000322667">
    <property type="component" value="Chromosome A12"/>
</dbReference>
<proteinExistence type="predicted"/>
<sequence>MLSVLRRLLGAHYLQQFVEGYRTKTKTPLLTTHTHTDNRKKNPNFSSLKSLIENLKSLKTFKISQNLQKYHSCWRLELRLATTRWCCRRSMKAGKQLYYLYSTPECPPNQHLLRVVLHLLLR</sequence>
<dbReference type="EMBL" id="CM017621">
    <property type="protein sequence ID" value="TYH94580.1"/>
    <property type="molecule type" value="Genomic_DNA"/>
</dbReference>
<protein>
    <submittedName>
        <fullName evidence="1">Uncharacterized protein</fullName>
    </submittedName>
</protein>
<organism evidence="1 2">
    <name type="scientific">Gossypium tomentosum</name>
    <name type="common">Hawaiian cotton</name>
    <name type="synonym">Gossypium sandvicense</name>
    <dbReference type="NCBI Taxonomy" id="34277"/>
    <lineage>
        <taxon>Eukaryota</taxon>
        <taxon>Viridiplantae</taxon>
        <taxon>Streptophyta</taxon>
        <taxon>Embryophyta</taxon>
        <taxon>Tracheophyta</taxon>
        <taxon>Spermatophyta</taxon>
        <taxon>Magnoliopsida</taxon>
        <taxon>eudicotyledons</taxon>
        <taxon>Gunneridae</taxon>
        <taxon>Pentapetalae</taxon>
        <taxon>rosids</taxon>
        <taxon>malvids</taxon>
        <taxon>Malvales</taxon>
        <taxon>Malvaceae</taxon>
        <taxon>Malvoideae</taxon>
        <taxon>Gossypium</taxon>
    </lineage>
</organism>
<evidence type="ECO:0000313" key="2">
    <source>
        <dbReference type="Proteomes" id="UP000322667"/>
    </source>
</evidence>
<name>A0A5D2MSN8_GOSTO</name>
<reference evidence="1 2" key="1">
    <citation type="submission" date="2019-07" db="EMBL/GenBank/DDBJ databases">
        <title>WGS assembly of Gossypium tomentosum.</title>
        <authorList>
            <person name="Chen Z.J."/>
            <person name="Sreedasyam A."/>
            <person name="Ando A."/>
            <person name="Song Q."/>
            <person name="De L."/>
            <person name="Hulse-Kemp A."/>
            <person name="Ding M."/>
            <person name="Ye W."/>
            <person name="Kirkbride R."/>
            <person name="Jenkins J."/>
            <person name="Plott C."/>
            <person name="Lovell J."/>
            <person name="Lin Y.-M."/>
            <person name="Vaughn R."/>
            <person name="Liu B."/>
            <person name="Li W."/>
            <person name="Simpson S."/>
            <person name="Scheffler B."/>
            <person name="Saski C."/>
            <person name="Grover C."/>
            <person name="Hu G."/>
            <person name="Conover J."/>
            <person name="Carlson J."/>
            <person name="Shu S."/>
            <person name="Boston L."/>
            <person name="Williams M."/>
            <person name="Peterson D."/>
            <person name="Mcgee K."/>
            <person name="Jones D."/>
            <person name="Wendel J."/>
            <person name="Stelly D."/>
            <person name="Grimwood J."/>
            <person name="Schmutz J."/>
        </authorList>
    </citation>
    <scope>NUCLEOTIDE SEQUENCE [LARGE SCALE GENOMIC DNA]</scope>
    <source>
        <strain evidence="1">7179.01</strain>
    </source>
</reference>
<evidence type="ECO:0000313" key="1">
    <source>
        <dbReference type="EMBL" id="TYH94580.1"/>
    </source>
</evidence>
<gene>
    <name evidence="1" type="ORF">ES332_A12G050700v1</name>
</gene>
<keyword evidence="2" id="KW-1185">Reference proteome</keyword>
<dbReference type="EMBL" id="CM017621">
    <property type="protein sequence ID" value="TYH94581.1"/>
    <property type="molecule type" value="Genomic_DNA"/>
</dbReference>